<feature type="transmembrane region" description="Helical" evidence="1">
    <location>
        <begin position="7"/>
        <end position="27"/>
    </location>
</feature>
<evidence type="ECO:0000256" key="1">
    <source>
        <dbReference type="SAM" id="Phobius"/>
    </source>
</evidence>
<dbReference type="EMBL" id="JANIBJ010000012">
    <property type="protein sequence ID" value="MCQ8104057.1"/>
    <property type="molecule type" value="Genomic_DNA"/>
</dbReference>
<proteinExistence type="predicted"/>
<keyword evidence="1" id="KW-0812">Transmembrane</keyword>
<dbReference type="RefSeq" id="WP_256601815.1">
    <property type="nucleotide sequence ID" value="NZ_JANIBJ010000012.1"/>
</dbReference>
<gene>
    <name evidence="2" type="ORF">NP590_08075</name>
</gene>
<protein>
    <submittedName>
        <fullName evidence="2">Uncharacterized protein</fullName>
    </submittedName>
</protein>
<comment type="caution">
    <text evidence="2">The sequence shown here is derived from an EMBL/GenBank/DDBJ whole genome shotgun (WGS) entry which is preliminary data.</text>
</comment>
<keyword evidence="1" id="KW-1133">Transmembrane helix</keyword>
<feature type="transmembrane region" description="Helical" evidence="1">
    <location>
        <begin position="33"/>
        <end position="54"/>
    </location>
</feature>
<dbReference type="Proteomes" id="UP001524499">
    <property type="component" value="Unassembled WGS sequence"/>
</dbReference>
<reference evidence="2 3" key="1">
    <citation type="submission" date="2022-07" db="EMBL/GenBank/DDBJ databases">
        <title>Methylomonas rivi sp. nov., Methylomonas rosea sp. nov., Methylomonas aureus sp. nov. and Methylomonas subterranea sp. nov., four novel methanotrophs isolated from a freshwater creek and the deep terrestrial subsurface.</title>
        <authorList>
            <person name="Abin C."/>
            <person name="Sankaranarayanan K."/>
            <person name="Garner C."/>
            <person name="Sindelar R."/>
            <person name="Kotary K."/>
            <person name="Garner R."/>
            <person name="Barclay S."/>
            <person name="Lawson P."/>
            <person name="Krumholz L."/>
        </authorList>
    </citation>
    <scope>NUCLEOTIDE SEQUENCE [LARGE SCALE GENOMIC DNA]</scope>
    <source>
        <strain evidence="2 3">SURF-2</strain>
    </source>
</reference>
<evidence type="ECO:0000313" key="2">
    <source>
        <dbReference type="EMBL" id="MCQ8104057.1"/>
    </source>
</evidence>
<sequence>MKLGVGICLLIVVLWTALALLQLWFSLLTTEVFIKLTISAVVIVAAVLLVALGIREYLSDKELKSKGFIDE</sequence>
<accession>A0ABT1TG48</accession>
<evidence type="ECO:0000313" key="3">
    <source>
        <dbReference type="Proteomes" id="UP001524499"/>
    </source>
</evidence>
<keyword evidence="3" id="KW-1185">Reference proteome</keyword>
<name>A0ABT1TG48_9GAMM</name>
<keyword evidence="1" id="KW-0472">Membrane</keyword>
<organism evidence="2 3">
    <name type="scientific">Methylomonas subterranea</name>
    <dbReference type="NCBI Taxonomy" id="2952225"/>
    <lineage>
        <taxon>Bacteria</taxon>
        <taxon>Pseudomonadati</taxon>
        <taxon>Pseudomonadota</taxon>
        <taxon>Gammaproteobacteria</taxon>
        <taxon>Methylococcales</taxon>
        <taxon>Methylococcaceae</taxon>
        <taxon>Methylomonas</taxon>
    </lineage>
</organism>